<protein>
    <recommendedName>
        <fullName evidence="9">Intraflagellar transport protein 25 homolog</fullName>
    </recommendedName>
    <alternativeName>
        <fullName evidence="11">Heat shock protein beta-11</fullName>
    </alternativeName>
    <alternativeName>
        <fullName evidence="10">Placental protein 25</fullName>
    </alternativeName>
</protein>
<dbReference type="FunFam" id="2.60.120.260:FF:000081">
    <property type="entry name" value="Intraflagellar transport protein 25 homolog"/>
    <property type="match status" value="1"/>
</dbReference>
<evidence type="ECO:0000256" key="6">
    <source>
        <dbReference type="ARBA" id="ARBA00058003"/>
    </source>
</evidence>
<comment type="similarity">
    <text evidence="7">Belongs to the IFT25 family.</text>
</comment>
<comment type="function">
    <text evidence="6">Component of the IFT complex B required for sonic hedgehog/SHH signaling. May mediate transport of SHH components: required for the export of SMO and PTCH1 receptors out of the cilium and the accumulation of GLI2 at the ciliary tip in response to activation of the SHH pathway, suggesting it is involved in the dynamic transport of SHH signaling molecules within the cilium. Not required for ciliary assembly. Its role in intraflagellar transport is mainly seen in tissues rich in ciliated cells such as kidney and testis. Essential for male fertility, spermiogenesis and sperm flagella formation. Plays a role in the early development of the kidney. May be involved in the regulation of ureteric bud initiation.</text>
</comment>
<name>A0A2B4S3N7_STYPI</name>
<dbReference type="OrthoDB" id="271080at2759"/>
<dbReference type="Gene3D" id="2.60.120.260">
    <property type="entry name" value="Galactose-binding domain-like"/>
    <property type="match status" value="1"/>
</dbReference>
<dbReference type="Proteomes" id="UP000225706">
    <property type="component" value="Unassembled WGS sequence"/>
</dbReference>
<dbReference type="PANTHER" id="PTHR33906:SF1">
    <property type="entry name" value="INTRAFLAGELLAR TRANSPORT PROTEIN 25 HOMOLOG"/>
    <property type="match status" value="1"/>
</dbReference>
<keyword evidence="5" id="KW-0966">Cell projection</keyword>
<evidence type="ECO:0000256" key="2">
    <source>
        <dbReference type="ARBA" id="ARBA00022723"/>
    </source>
</evidence>
<dbReference type="GO" id="GO:0005929">
    <property type="term" value="C:cilium"/>
    <property type="evidence" value="ECO:0007669"/>
    <property type="project" value="UniProtKB-SubCell"/>
</dbReference>
<dbReference type="STRING" id="50429.A0A2B4S3N7"/>
<evidence type="ECO:0000256" key="10">
    <source>
        <dbReference type="ARBA" id="ARBA00076413"/>
    </source>
</evidence>
<accession>A0A2B4S3N7</accession>
<evidence type="ECO:0000256" key="1">
    <source>
        <dbReference type="ARBA" id="ARBA00004138"/>
    </source>
</evidence>
<gene>
    <name evidence="12" type="primary">HSPB11</name>
    <name evidence="12" type="ORF">AWC38_SpisGene12380</name>
</gene>
<sequence>MFDVALSSAGATIALATSFDENHPPENIIDGSLDTFWPTTGMFPQEFIITFSALMSIGNIKLLSSNVKALSIEKSTKTEALDFEPLVDKEYEHSEGQMQRDEIKIPVTSACHLKFVIKSGFDHFVSIHNVSVDGTAVH</sequence>
<dbReference type="SUPFAM" id="SSF49785">
    <property type="entry name" value="Galactose-binding domain-like"/>
    <property type="match status" value="1"/>
</dbReference>
<keyword evidence="3" id="KW-0106">Calcium</keyword>
<reference evidence="13" key="1">
    <citation type="journal article" date="2017" name="bioRxiv">
        <title>Comparative analysis of the genomes of Stylophora pistillata and Acropora digitifera provides evidence for extensive differences between species of corals.</title>
        <authorList>
            <person name="Voolstra C.R."/>
            <person name="Li Y."/>
            <person name="Liew Y.J."/>
            <person name="Baumgarten S."/>
            <person name="Zoccola D."/>
            <person name="Flot J.-F."/>
            <person name="Tambutte S."/>
            <person name="Allemand D."/>
            <person name="Aranda M."/>
        </authorList>
    </citation>
    <scope>NUCLEOTIDE SEQUENCE [LARGE SCALE GENOMIC DNA]</scope>
</reference>
<keyword evidence="4" id="KW-0969">Cilium</keyword>
<comment type="subunit">
    <text evidence="8">Component of the IFT complex B, at least composed of IFT20, IFT22, IFT25, IFT27, IFT46, IFT52, TRAF3IP1/IFT54, IFT57, IFT74, IFT80, IFT81, and IFT88. Interacts with IFT27. Interacts with IFT88.</text>
</comment>
<keyword evidence="12" id="KW-0282">Flagellum</keyword>
<evidence type="ECO:0000256" key="3">
    <source>
        <dbReference type="ARBA" id="ARBA00022837"/>
    </source>
</evidence>
<dbReference type="EMBL" id="LSMT01000219">
    <property type="protein sequence ID" value="PFX23085.1"/>
    <property type="molecule type" value="Genomic_DNA"/>
</dbReference>
<evidence type="ECO:0000313" key="13">
    <source>
        <dbReference type="Proteomes" id="UP000225706"/>
    </source>
</evidence>
<dbReference type="GO" id="GO:0042073">
    <property type="term" value="P:intraciliary transport"/>
    <property type="evidence" value="ECO:0007669"/>
    <property type="project" value="InterPro"/>
</dbReference>
<evidence type="ECO:0000256" key="7">
    <source>
        <dbReference type="ARBA" id="ARBA00061362"/>
    </source>
</evidence>
<evidence type="ECO:0000256" key="4">
    <source>
        <dbReference type="ARBA" id="ARBA00023069"/>
    </source>
</evidence>
<dbReference type="InterPro" id="IPR008979">
    <property type="entry name" value="Galactose-bd-like_sf"/>
</dbReference>
<evidence type="ECO:0000256" key="11">
    <source>
        <dbReference type="ARBA" id="ARBA00077899"/>
    </source>
</evidence>
<evidence type="ECO:0000313" key="12">
    <source>
        <dbReference type="EMBL" id="PFX23085.1"/>
    </source>
</evidence>
<evidence type="ECO:0000256" key="8">
    <source>
        <dbReference type="ARBA" id="ARBA00063061"/>
    </source>
</evidence>
<keyword evidence="2" id="KW-0479">Metal-binding</keyword>
<evidence type="ECO:0000256" key="9">
    <source>
        <dbReference type="ARBA" id="ARBA00071135"/>
    </source>
</evidence>
<evidence type="ECO:0000256" key="5">
    <source>
        <dbReference type="ARBA" id="ARBA00023273"/>
    </source>
</evidence>
<dbReference type="AlphaFoldDB" id="A0A2B4S3N7"/>
<keyword evidence="13" id="KW-1185">Reference proteome</keyword>
<proteinExistence type="inferred from homology"/>
<dbReference type="GO" id="GO:0030992">
    <property type="term" value="C:intraciliary transport particle B"/>
    <property type="evidence" value="ECO:0007669"/>
    <property type="project" value="InterPro"/>
</dbReference>
<dbReference type="GO" id="GO:0005813">
    <property type="term" value="C:centrosome"/>
    <property type="evidence" value="ECO:0007669"/>
    <property type="project" value="TreeGrafter"/>
</dbReference>
<dbReference type="PANTHER" id="PTHR33906">
    <property type="entry name" value="INTRAFLAGELLAR TRANSPORT PROTEIN 25 HOMOLOG"/>
    <property type="match status" value="1"/>
</dbReference>
<comment type="subcellular location">
    <subcellularLocation>
        <location evidence="1">Cell projection</location>
        <location evidence="1">Cilium</location>
    </subcellularLocation>
</comment>
<organism evidence="12 13">
    <name type="scientific">Stylophora pistillata</name>
    <name type="common">Smooth cauliflower coral</name>
    <dbReference type="NCBI Taxonomy" id="50429"/>
    <lineage>
        <taxon>Eukaryota</taxon>
        <taxon>Metazoa</taxon>
        <taxon>Cnidaria</taxon>
        <taxon>Anthozoa</taxon>
        <taxon>Hexacorallia</taxon>
        <taxon>Scleractinia</taxon>
        <taxon>Astrocoeniina</taxon>
        <taxon>Pocilloporidae</taxon>
        <taxon>Stylophora</taxon>
    </lineage>
</organism>
<dbReference type="GO" id="GO:0046872">
    <property type="term" value="F:metal ion binding"/>
    <property type="evidence" value="ECO:0007669"/>
    <property type="project" value="UniProtKB-KW"/>
</dbReference>
<comment type="caution">
    <text evidence="12">The sequence shown here is derived from an EMBL/GenBank/DDBJ whole genome shotgun (WGS) entry which is preliminary data.</text>
</comment>
<dbReference type="InterPro" id="IPR033558">
    <property type="entry name" value="IFT25"/>
</dbReference>